<dbReference type="OrthoDB" id="549353at2759"/>
<evidence type="ECO:0000313" key="4">
    <source>
        <dbReference type="Proteomes" id="UP000729402"/>
    </source>
</evidence>
<dbReference type="PANTHER" id="PTHR14379">
    <property type="entry name" value="LIMKAIN B LKAP"/>
    <property type="match status" value="1"/>
</dbReference>
<dbReference type="PROSITE" id="PS51644">
    <property type="entry name" value="HTH_OST"/>
    <property type="match status" value="1"/>
</dbReference>
<feature type="region of interest" description="Disordered" evidence="1">
    <location>
        <begin position="480"/>
        <end position="544"/>
    </location>
</feature>
<dbReference type="InterPro" id="IPR024768">
    <property type="entry name" value="Marf1"/>
</dbReference>
<evidence type="ECO:0000313" key="3">
    <source>
        <dbReference type="EMBL" id="KAG8088933.1"/>
    </source>
</evidence>
<dbReference type="EMBL" id="JAAALK010000081">
    <property type="protein sequence ID" value="KAG8088933.1"/>
    <property type="molecule type" value="Genomic_DNA"/>
</dbReference>
<comment type="caution">
    <text evidence="3">The sequence shown here is derived from an EMBL/GenBank/DDBJ whole genome shotgun (WGS) entry which is preliminary data.</text>
</comment>
<dbReference type="Proteomes" id="UP000729402">
    <property type="component" value="Unassembled WGS sequence"/>
</dbReference>
<dbReference type="PANTHER" id="PTHR14379:SF91">
    <property type="entry name" value="EXPRESSED PROTEIN"/>
    <property type="match status" value="1"/>
</dbReference>
<dbReference type="CDD" id="cd10910">
    <property type="entry name" value="PIN_limkain_b1_N_like"/>
    <property type="match status" value="1"/>
</dbReference>
<feature type="compositionally biased region" description="Basic and acidic residues" evidence="1">
    <location>
        <begin position="780"/>
        <end position="792"/>
    </location>
</feature>
<feature type="compositionally biased region" description="Polar residues" evidence="1">
    <location>
        <begin position="496"/>
        <end position="512"/>
    </location>
</feature>
<dbReference type="InterPro" id="IPR025605">
    <property type="entry name" value="OST-HTH/LOTUS_dom"/>
</dbReference>
<feature type="compositionally biased region" description="Low complexity" evidence="1">
    <location>
        <begin position="522"/>
        <end position="534"/>
    </location>
</feature>
<protein>
    <recommendedName>
        <fullName evidence="2">HTH OST-type domain-containing protein</fullName>
    </recommendedName>
</protein>
<reference evidence="3" key="1">
    <citation type="journal article" date="2021" name="bioRxiv">
        <title>Whole Genome Assembly and Annotation of Northern Wild Rice, Zizania palustris L., Supports a Whole Genome Duplication in the Zizania Genus.</title>
        <authorList>
            <person name="Haas M."/>
            <person name="Kono T."/>
            <person name="Macchietto M."/>
            <person name="Millas R."/>
            <person name="McGilp L."/>
            <person name="Shao M."/>
            <person name="Duquette J."/>
            <person name="Hirsch C.N."/>
            <person name="Kimball J."/>
        </authorList>
    </citation>
    <scope>NUCLEOTIDE SEQUENCE</scope>
    <source>
        <tissue evidence="3">Fresh leaf tissue</tissue>
    </source>
</reference>
<dbReference type="InterPro" id="IPR021139">
    <property type="entry name" value="NYN"/>
</dbReference>
<feature type="domain" description="HTH OST-type" evidence="2">
    <location>
        <begin position="263"/>
        <end position="338"/>
    </location>
</feature>
<gene>
    <name evidence="3" type="ORF">GUJ93_ZPchr0011g27634</name>
</gene>
<keyword evidence="4" id="KW-1185">Reference proteome</keyword>
<proteinExistence type="predicted"/>
<sequence>MTRALLPRGNVLLFLRVRVPSARCRSLSSHAAADGTVYGGERWQGHLQPQQQHEEESKAVKVSVWWDFQWCCLPPGANPCRVALRVTAALRAAGIRGPVEITAFGDACVLRRGVQEALVATGVVFSHVPSIKKKDGSDRSFMASLLYWIARNPPPVHFFLMSGNKGFASILHRLRMNNYNVLLACPSADSSVLCSAATIMWPWDALVKGMDLSPKHFNQAPDGIFFSRYGHYRGPLDDPFLNSESEDSIALPPNTNPVKPPTVPKSIANGVKQALYSFPEGISLPDLRAELKKNHVFMDKGLFGFKQFSSLLEAMPGVVKFIDPLPGESQPVVVGVFNRSLEPSEQSCKGMNYSQSGEVKRFNETLNGKLPPSHVPSFPSDLLSTDHKVHKKNPTVDVPSSLSDSLSRGQRKAPPVDLIMQSETPASCMEAGVESAAGTPSFSAAQSNINKRGLFERISMLWNFPETIKPILYPSQDATLSRGSNDLRSQERHNNDQQNNLLKRTLKNFSRTDSSDGKNIASTSSSSSSFSNISANGHSGKLNVKENLGNMTRSVNMSKAEHKDGFAEKSKGIFSWAATWWTSGKLGTDDNISSVNIIDGTRKESEKKSAFVETSATASGQQVGSGQGIRIKMLKEPVFWDALHQYLSTPDGSDLVSKAITREELAHGLHKQGCWDVTGLDGKHIHQLVDLLISEKKWIKESSSQMFPFLLTLPQRRTCAPLHFCISTGLTSISMNGRPSEQCKHVNRKGNENQTKGDDFVWEELGPLSGTGKSYQEIDKGVYHHPSTHPDDEFCDDENHEVHQKAAGRDAGQSETQNY</sequence>
<name>A0A8J6BS42_ZIZPA</name>
<dbReference type="GO" id="GO:0010468">
    <property type="term" value="P:regulation of gene expression"/>
    <property type="evidence" value="ECO:0007669"/>
    <property type="project" value="InterPro"/>
</dbReference>
<feature type="region of interest" description="Disordered" evidence="1">
    <location>
        <begin position="391"/>
        <end position="414"/>
    </location>
</feature>
<organism evidence="3 4">
    <name type="scientific">Zizania palustris</name>
    <name type="common">Northern wild rice</name>
    <dbReference type="NCBI Taxonomy" id="103762"/>
    <lineage>
        <taxon>Eukaryota</taxon>
        <taxon>Viridiplantae</taxon>
        <taxon>Streptophyta</taxon>
        <taxon>Embryophyta</taxon>
        <taxon>Tracheophyta</taxon>
        <taxon>Spermatophyta</taxon>
        <taxon>Magnoliopsida</taxon>
        <taxon>Liliopsida</taxon>
        <taxon>Poales</taxon>
        <taxon>Poaceae</taxon>
        <taxon>BOP clade</taxon>
        <taxon>Oryzoideae</taxon>
        <taxon>Oryzeae</taxon>
        <taxon>Zizaniinae</taxon>
        <taxon>Zizania</taxon>
    </lineage>
</organism>
<reference evidence="3" key="2">
    <citation type="submission" date="2021-02" db="EMBL/GenBank/DDBJ databases">
        <authorList>
            <person name="Kimball J.A."/>
            <person name="Haas M.W."/>
            <person name="Macchietto M."/>
            <person name="Kono T."/>
            <person name="Duquette J."/>
            <person name="Shao M."/>
        </authorList>
    </citation>
    <scope>NUCLEOTIDE SEQUENCE</scope>
    <source>
        <tissue evidence="3">Fresh leaf tissue</tissue>
    </source>
</reference>
<dbReference type="AlphaFoldDB" id="A0A8J6BS42"/>
<evidence type="ECO:0000256" key="1">
    <source>
        <dbReference type="SAM" id="MobiDB-lite"/>
    </source>
</evidence>
<feature type="compositionally biased region" description="Low complexity" evidence="1">
    <location>
        <begin position="395"/>
        <end position="407"/>
    </location>
</feature>
<feature type="region of interest" description="Disordered" evidence="1">
    <location>
        <begin position="780"/>
        <end position="819"/>
    </location>
</feature>
<accession>A0A8J6BS42</accession>
<evidence type="ECO:0000259" key="2">
    <source>
        <dbReference type="PROSITE" id="PS51644"/>
    </source>
</evidence>
<dbReference type="CDD" id="cd08824">
    <property type="entry name" value="LOTUS"/>
    <property type="match status" value="1"/>
</dbReference>
<dbReference type="GO" id="GO:0004540">
    <property type="term" value="F:RNA nuclease activity"/>
    <property type="evidence" value="ECO:0007669"/>
    <property type="project" value="InterPro"/>
</dbReference>
<dbReference type="GO" id="GO:0005777">
    <property type="term" value="C:peroxisome"/>
    <property type="evidence" value="ECO:0007669"/>
    <property type="project" value="InterPro"/>
</dbReference>
<dbReference type="Pfam" id="PF01936">
    <property type="entry name" value="NYN"/>
    <property type="match status" value="1"/>
</dbReference>